<comment type="caution">
    <text evidence="6">The sequence shown here is derived from an EMBL/GenBank/DDBJ whole genome shotgun (WGS) entry which is preliminary data.</text>
</comment>
<feature type="domain" description="Choice-of-anchor A" evidence="5">
    <location>
        <begin position="53"/>
        <end position="332"/>
    </location>
</feature>
<dbReference type="RefSeq" id="WP_114289068.1">
    <property type="nucleotide sequence ID" value="NZ_CP081461.1"/>
</dbReference>
<evidence type="ECO:0000259" key="5">
    <source>
        <dbReference type="Pfam" id="PF20597"/>
    </source>
</evidence>
<keyword evidence="3" id="KW-0732">Signal</keyword>
<evidence type="ECO:0000256" key="1">
    <source>
        <dbReference type="ARBA" id="ARBA00007257"/>
    </source>
</evidence>
<dbReference type="InterPro" id="IPR041033">
    <property type="entry name" value="SpaA_PFL_dom_1"/>
</dbReference>
<dbReference type="GeneID" id="63145859"/>
<dbReference type="EMBL" id="NGJX01000003">
    <property type="protein sequence ID" value="RSU03871.1"/>
    <property type="molecule type" value="Genomic_DNA"/>
</dbReference>
<proteinExistence type="inferred from homology"/>
<keyword evidence="7" id="KW-1185">Reference proteome</keyword>
<dbReference type="PANTHER" id="PTHR36108:SF13">
    <property type="entry name" value="COLOSSIN-B-RELATED"/>
    <property type="match status" value="1"/>
</dbReference>
<name>A0A369AZX4_9ENTE</name>
<evidence type="ECO:0000259" key="4">
    <source>
        <dbReference type="Pfam" id="PF17802"/>
    </source>
</evidence>
<feature type="domain" description="SpaA-like prealbumin fold" evidence="4">
    <location>
        <begin position="344"/>
        <end position="427"/>
    </location>
</feature>
<dbReference type="Pfam" id="PF17802">
    <property type="entry name" value="SpaA"/>
    <property type="match status" value="1"/>
</dbReference>
<keyword evidence="2" id="KW-0964">Secreted</keyword>
<organism evidence="6 7">
    <name type="scientific">Vagococcus fluvialis</name>
    <dbReference type="NCBI Taxonomy" id="2738"/>
    <lineage>
        <taxon>Bacteria</taxon>
        <taxon>Bacillati</taxon>
        <taxon>Bacillota</taxon>
        <taxon>Bacilli</taxon>
        <taxon>Lactobacillales</taxon>
        <taxon>Enterococcaceae</taxon>
        <taxon>Vagococcus</taxon>
    </lineage>
</organism>
<evidence type="ECO:0000256" key="2">
    <source>
        <dbReference type="ARBA" id="ARBA00022525"/>
    </source>
</evidence>
<reference evidence="6 7" key="1">
    <citation type="submission" date="2017-05" db="EMBL/GenBank/DDBJ databases">
        <title>Vagococcus spp. assemblies.</title>
        <authorList>
            <person name="Gulvik C.A."/>
        </authorList>
    </citation>
    <scope>NUCLEOTIDE SEQUENCE [LARGE SCALE GENOMIC DNA]</scope>
    <source>
        <strain evidence="6 7">NCFB 2497</strain>
    </source>
</reference>
<dbReference type="AlphaFoldDB" id="A0A369AZX4"/>
<evidence type="ECO:0000313" key="6">
    <source>
        <dbReference type="EMBL" id="RSU03871.1"/>
    </source>
</evidence>
<dbReference type="OrthoDB" id="1744455at2"/>
<gene>
    <name evidence="6" type="ORF">CBF32_04145</name>
</gene>
<dbReference type="Pfam" id="PF20597">
    <property type="entry name" value="pAdhesive_15"/>
    <property type="match status" value="1"/>
</dbReference>
<dbReference type="SUPFAM" id="SSF49478">
    <property type="entry name" value="Cna protein B-type domain"/>
    <property type="match status" value="1"/>
</dbReference>
<dbReference type="InterPro" id="IPR013783">
    <property type="entry name" value="Ig-like_fold"/>
</dbReference>
<protein>
    <submittedName>
        <fullName evidence="6">Uncharacterized protein</fullName>
    </submittedName>
</protein>
<dbReference type="PANTHER" id="PTHR36108">
    <property type="entry name" value="COLOSSIN-B-RELATED"/>
    <property type="match status" value="1"/>
</dbReference>
<dbReference type="InterPro" id="IPR026588">
    <property type="entry name" value="Choice_anch_A"/>
</dbReference>
<evidence type="ECO:0000256" key="3">
    <source>
        <dbReference type="ARBA" id="ARBA00022729"/>
    </source>
</evidence>
<comment type="similarity">
    <text evidence="1">Belongs to the serine-aspartate repeat-containing protein (SDr) family.</text>
</comment>
<evidence type="ECO:0000313" key="7">
    <source>
        <dbReference type="Proteomes" id="UP000288197"/>
    </source>
</evidence>
<dbReference type="Proteomes" id="UP000288197">
    <property type="component" value="Unassembled WGS sequence"/>
</dbReference>
<accession>A0A369AZX4</accession>
<dbReference type="Gene3D" id="2.60.40.10">
    <property type="entry name" value="Immunoglobulins"/>
    <property type="match status" value="1"/>
</dbReference>
<sequence>MKLIKNEVISSIGIVVLFCLGMVGLGTVEAAVDVKDAGNFYTDVPEAEGSFLGASSYFHIFANKAHLRNHTNGNVATRELSGSSNFGTQDIPWVESNYAQKVLDINGASGVRDHTKMVFGKETQIDLSEYNRPKVNGRQMDRISGDNIYQDKGDNFYIDFTKEFAKLTEVSQSLINQNVSKTYYNKDFKNENERYIDVSGFEGSDVYIRLAPEVLKKNTPLNITGLEKNLGDGNFKNVYLIVETDNETSYNVQSQIKFKYTDGSERGNKETTDFSDSTALWTFSHNDKPFKGSINLGSTWLGSVLAPLATLGGEQNIGGNIIVDRFTGAGETYGWNFQENKKGRVVLRKTSSKDHSKLAGAVFDLYEEGKDTPLKTGLTTDVNGEIHVSDLKPGYYYFKETKAPIGYEKTDEKYVFEIKKDQVSSVQQVKVMNEKHKEEEHLGAVKLIKTDNKDTKKILKRCRIFII</sequence>